<comment type="subcellular location">
    <subcellularLocation>
        <location evidence="1">Membrane</location>
        <topology evidence="1">Multi-pass membrane protein</topology>
    </subcellularLocation>
</comment>
<protein>
    <recommendedName>
        <fullName evidence="7">Rhodopsin domain-containing protein</fullName>
    </recommendedName>
</protein>
<accession>A0A2J6T925</accession>
<dbReference type="STRING" id="1095630.A0A2J6T925"/>
<dbReference type="RefSeq" id="XP_024736392.1">
    <property type="nucleotide sequence ID" value="XM_024874877.1"/>
</dbReference>
<gene>
    <name evidence="8" type="ORF">K444DRAFT_530122</name>
</gene>
<evidence type="ECO:0000256" key="1">
    <source>
        <dbReference type="ARBA" id="ARBA00004141"/>
    </source>
</evidence>
<keyword evidence="9" id="KW-1185">Reference proteome</keyword>
<dbReference type="OrthoDB" id="3936451at2759"/>
<dbReference type="PANTHER" id="PTHR33048:SF96">
    <property type="entry name" value="INTEGRAL MEMBRANE PROTEIN"/>
    <property type="match status" value="1"/>
</dbReference>
<keyword evidence="2 6" id="KW-0812">Transmembrane</keyword>
<dbReference type="InterPro" id="IPR052337">
    <property type="entry name" value="SAT4-like"/>
</dbReference>
<dbReference type="AlphaFoldDB" id="A0A2J6T925"/>
<evidence type="ECO:0000313" key="8">
    <source>
        <dbReference type="EMBL" id="PMD59488.1"/>
    </source>
</evidence>
<dbReference type="GeneID" id="36582957"/>
<evidence type="ECO:0000256" key="2">
    <source>
        <dbReference type="ARBA" id="ARBA00022692"/>
    </source>
</evidence>
<proteinExistence type="inferred from homology"/>
<dbReference type="InParanoid" id="A0A2J6T925"/>
<feature type="transmembrane region" description="Helical" evidence="6">
    <location>
        <begin position="45"/>
        <end position="68"/>
    </location>
</feature>
<organism evidence="8 9">
    <name type="scientific">Hyaloscypha bicolor E</name>
    <dbReference type="NCBI Taxonomy" id="1095630"/>
    <lineage>
        <taxon>Eukaryota</taxon>
        <taxon>Fungi</taxon>
        <taxon>Dikarya</taxon>
        <taxon>Ascomycota</taxon>
        <taxon>Pezizomycotina</taxon>
        <taxon>Leotiomycetes</taxon>
        <taxon>Helotiales</taxon>
        <taxon>Hyaloscyphaceae</taxon>
        <taxon>Hyaloscypha</taxon>
        <taxon>Hyaloscypha bicolor</taxon>
    </lineage>
</organism>
<dbReference type="Proteomes" id="UP000235371">
    <property type="component" value="Unassembled WGS sequence"/>
</dbReference>
<dbReference type="PANTHER" id="PTHR33048">
    <property type="entry name" value="PTH11-LIKE INTEGRAL MEMBRANE PROTEIN (AFU_ORTHOLOGUE AFUA_5G11245)"/>
    <property type="match status" value="1"/>
</dbReference>
<feature type="transmembrane region" description="Helical" evidence="6">
    <location>
        <begin position="243"/>
        <end position="262"/>
    </location>
</feature>
<feature type="transmembrane region" description="Helical" evidence="6">
    <location>
        <begin position="14"/>
        <end position="33"/>
    </location>
</feature>
<keyword evidence="3 6" id="KW-1133">Transmembrane helix</keyword>
<sequence length="362" mass="40175">MTHSSNSRPLKVEIISIVFLVVSWIAVLLRCYVRRWISRAFRIDDWLMLLSVILYSVYTALNLVALHAGLGRHTEDVPQQVQIQGHKWSGFGALLYIILMAIIKCSLATFLLRIVIERAYRLTIYASMAIVVIYSLVIFFYNLFLCHPMEFLWNRTIEGGTCAPGALVSGYALSALAIVSDLFFALLPVPLIWTIKMNIRTKISVFGVLSFGIVASIATIARLGTLININNNSDYLYYITDTLIWTTLEISLAIIGGSIATLRPLMKALRIKGFMSSGGTNTGGAYFDTRDCRPLPLGSLRGPPDQCLRSDTTMDVENQWQNRAVIQAESCDAMSRTGSEEMILEGDGIKVTTGVTVTNVKN</sequence>
<evidence type="ECO:0000313" key="9">
    <source>
        <dbReference type="Proteomes" id="UP000235371"/>
    </source>
</evidence>
<feature type="transmembrane region" description="Helical" evidence="6">
    <location>
        <begin position="88"/>
        <end position="112"/>
    </location>
</feature>
<evidence type="ECO:0000256" key="5">
    <source>
        <dbReference type="ARBA" id="ARBA00038359"/>
    </source>
</evidence>
<keyword evidence="4 6" id="KW-0472">Membrane</keyword>
<evidence type="ECO:0000259" key="7">
    <source>
        <dbReference type="Pfam" id="PF20684"/>
    </source>
</evidence>
<feature type="transmembrane region" description="Helical" evidence="6">
    <location>
        <begin position="171"/>
        <end position="193"/>
    </location>
</feature>
<reference evidence="8 9" key="1">
    <citation type="submission" date="2016-04" db="EMBL/GenBank/DDBJ databases">
        <title>A degradative enzymes factory behind the ericoid mycorrhizal symbiosis.</title>
        <authorList>
            <consortium name="DOE Joint Genome Institute"/>
            <person name="Martino E."/>
            <person name="Morin E."/>
            <person name="Grelet G."/>
            <person name="Kuo A."/>
            <person name="Kohler A."/>
            <person name="Daghino S."/>
            <person name="Barry K."/>
            <person name="Choi C."/>
            <person name="Cichocki N."/>
            <person name="Clum A."/>
            <person name="Copeland A."/>
            <person name="Hainaut M."/>
            <person name="Haridas S."/>
            <person name="Labutti K."/>
            <person name="Lindquist E."/>
            <person name="Lipzen A."/>
            <person name="Khouja H.-R."/>
            <person name="Murat C."/>
            <person name="Ohm R."/>
            <person name="Olson A."/>
            <person name="Spatafora J."/>
            <person name="Veneault-Fourrey C."/>
            <person name="Henrissat B."/>
            <person name="Grigoriev I."/>
            <person name="Martin F."/>
            <person name="Perotto S."/>
        </authorList>
    </citation>
    <scope>NUCLEOTIDE SEQUENCE [LARGE SCALE GENOMIC DNA]</scope>
    <source>
        <strain evidence="8 9">E</strain>
    </source>
</reference>
<feature type="transmembrane region" description="Helical" evidence="6">
    <location>
        <begin position="205"/>
        <end position="223"/>
    </location>
</feature>
<dbReference type="GO" id="GO:0016020">
    <property type="term" value="C:membrane"/>
    <property type="evidence" value="ECO:0007669"/>
    <property type="project" value="UniProtKB-SubCell"/>
</dbReference>
<evidence type="ECO:0000256" key="4">
    <source>
        <dbReference type="ARBA" id="ARBA00023136"/>
    </source>
</evidence>
<dbReference type="Pfam" id="PF20684">
    <property type="entry name" value="Fung_rhodopsin"/>
    <property type="match status" value="1"/>
</dbReference>
<dbReference type="InterPro" id="IPR049326">
    <property type="entry name" value="Rhodopsin_dom_fungi"/>
</dbReference>
<comment type="similarity">
    <text evidence="5">Belongs to the SAT4 family.</text>
</comment>
<feature type="transmembrane region" description="Helical" evidence="6">
    <location>
        <begin position="124"/>
        <end position="144"/>
    </location>
</feature>
<dbReference type="EMBL" id="KZ613816">
    <property type="protein sequence ID" value="PMD59488.1"/>
    <property type="molecule type" value="Genomic_DNA"/>
</dbReference>
<evidence type="ECO:0000256" key="6">
    <source>
        <dbReference type="SAM" id="Phobius"/>
    </source>
</evidence>
<feature type="domain" description="Rhodopsin" evidence="7">
    <location>
        <begin position="29"/>
        <end position="267"/>
    </location>
</feature>
<name>A0A2J6T925_9HELO</name>
<evidence type="ECO:0000256" key="3">
    <source>
        <dbReference type="ARBA" id="ARBA00022989"/>
    </source>
</evidence>